<name>A0A644XI34_9ZZZZ</name>
<dbReference type="PROSITE" id="PS51272">
    <property type="entry name" value="SLH"/>
    <property type="match status" value="2"/>
</dbReference>
<feature type="domain" description="SLH" evidence="1">
    <location>
        <begin position="26"/>
        <end position="87"/>
    </location>
</feature>
<accession>A0A644XI34</accession>
<gene>
    <name evidence="2" type="ORF">SDC9_61978</name>
</gene>
<protein>
    <recommendedName>
        <fullName evidence="1">SLH domain-containing protein</fullName>
    </recommendedName>
</protein>
<dbReference type="AlphaFoldDB" id="A0A644XI34"/>
<evidence type="ECO:0000313" key="2">
    <source>
        <dbReference type="EMBL" id="MPM15607.1"/>
    </source>
</evidence>
<proteinExistence type="predicted"/>
<dbReference type="EMBL" id="VSSQ01002471">
    <property type="protein sequence ID" value="MPM15607.1"/>
    <property type="molecule type" value="Genomic_DNA"/>
</dbReference>
<dbReference type="InterPro" id="IPR001119">
    <property type="entry name" value="SLH_dom"/>
</dbReference>
<dbReference type="Pfam" id="PF00395">
    <property type="entry name" value="SLH"/>
    <property type="match status" value="1"/>
</dbReference>
<feature type="domain" description="SLH" evidence="1">
    <location>
        <begin position="88"/>
        <end position="150"/>
    </location>
</feature>
<evidence type="ECO:0000259" key="1">
    <source>
        <dbReference type="PROSITE" id="PS51272"/>
    </source>
</evidence>
<reference evidence="2" key="1">
    <citation type="submission" date="2019-08" db="EMBL/GenBank/DDBJ databases">
        <authorList>
            <person name="Kucharzyk K."/>
            <person name="Murdoch R.W."/>
            <person name="Higgins S."/>
            <person name="Loffler F."/>
        </authorList>
    </citation>
    <scope>NUCLEOTIDE SEQUENCE</scope>
</reference>
<comment type="caution">
    <text evidence="2">The sequence shown here is derived from an EMBL/GenBank/DDBJ whole genome shotgun (WGS) entry which is preliminary data.</text>
</comment>
<organism evidence="2">
    <name type="scientific">bioreactor metagenome</name>
    <dbReference type="NCBI Taxonomy" id="1076179"/>
    <lineage>
        <taxon>unclassified sequences</taxon>
        <taxon>metagenomes</taxon>
        <taxon>ecological metagenomes</taxon>
    </lineage>
</organism>
<sequence length="554" mass="62970">MKNKSMLRVLALVVVLSMIFTTAAFATPGNKKVRDEKNYKIAVESLIEKEIMKGYGHGDYGLEGNVKRGDVIVMIVRAFNIQISNEELGENFLDIAKDEYFYGPVKAAKELGIAKGDGKYFKPNKPVTIQEAIWLIERAEQLVDDDLDIEEDDLDVLFDENELNKFAKRKDIALMLHYMMTGENDYEDDEDEGEVEDDEIDDIKFKIDEDEVLPFTSTDNNFKDSIEDILEDFNSDIEYVKFDYPKNGTLYYEYNANSNENDLVTENTKYYLDGSGNLLEKITFVPKSDFSGTVNVSYHAYDDDGKHYSGKIIITVVDDGHEDLALIKYTTNENTAKEFEDDLDSNMDEVKFVQPSDKKGTLYFDYNGDGDLLDTKDVKASESNFYDDSEFDNIVFVPAQDFSGVVDIQYTAKDGEDSYSGMIRITVKEVQEIKTLKLSVDEDEDLVIDFKDELDGLTERGKIFTQTVFDSIDYVTFVLPDQGKLMIDLDGDSDSYKNVVAGTEYKLNKILNLKYVPVDDSNGDDELVTINFTAVDEDKADKEYNGVIEIKVID</sequence>